<feature type="repeat" description="NHL" evidence="4">
    <location>
        <begin position="159"/>
        <end position="198"/>
    </location>
</feature>
<evidence type="ECO:0000313" key="6">
    <source>
        <dbReference type="Proteomes" id="UP001305521"/>
    </source>
</evidence>
<dbReference type="SUPFAM" id="SSF101898">
    <property type="entry name" value="NHL repeat"/>
    <property type="match status" value="1"/>
</dbReference>
<keyword evidence="6" id="KW-1185">Reference proteome</keyword>
<protein>
    <submittedName>
        <fullName evidence="5">Peptidase</fullName>
    </submittedName>
</protein>
<keyword evidence="3" id="KW-0325">Glycoprotein</keyword>
<sequence>MELFVTLGAQRYRIQRPWGAVPDGAGRVSDVAVDAQGRIYVLLRADPYVDPAIPTVIVLDPDGRRLDAWGESVADGHMLCVAPDGSVHVVDRDAHEIIRFDAEGERLGALGSRHGPGAPFNSPCDICFAPDGTAFVGDGYAASRIHRFRPDGTPEGGWGEPGRGPGQFCTPHAVWMNGFGEVAVADRDNSRVQIFTAQGEFLREITDVHKPMDIGADAEGNWWVTDQVPRLSVFSRNGALVGRARAVLNGAHGIALHPDGSVLLAEINPSRLTRLQPA</sequence>
<accession>A0ABZ0PH00</accession>
<name>A0ABZ0PH00_9PROT</name>
<dbReference type="Proteomes" id="UP001305521">
    <property type="component" value="Chromosome"/>
</dbReference>
<reference evidence="5 6" key="1">
    <citation type="submission" date="2023-11" db="EMBL/GenBank/DDBJ databases">
        <title>Arctic aerobic anoxygenic photoheterotroph Sediminicoccus rosea KRV36 adapts its photosynthesis to long days of polar summer.</title>
        <authorList>
            <person name="Tomasch J."/>
            <person name="Kopejtka K."/>
            <person name="Bily T."/>
            <person name="Gardiner A.T."/>
            <person name="Gardian Z."/>
            <person name="Shivaramu S."/>
            <person name="Koblizek M."/>
            <person name="Engelhardt F."/>
            <person name="Kaftan D."/>
        </authorList>
    </citation>
    <scope>NUCLEOTIDE SEQUENCE [LARGE SCALE GENOMIC DNA]</scope>
    <source>
        <strain evidence="5 6">R-30</strain>
    </source>
</reference>
<dbReference type="EMBL" id="CP137852">
    <property type="protein sequence ID" value="WPB85018.1"/>
    <property type="molecule type" value="Genomic_DNA"/>
</dbReference>
<dbReference type="InterPro" id="IPR011042">
    <property type="entry name" value="6-blade_b-propeller_TolB-like"/>
</dbReference>
<gene>
    <name evidence="5" type="ORF">R9Z33_23360</name>
</gene>
<evidence type="ECO:0000256" key="1">
    <source>
        <dbReference type="ARBA" id="ARBA00022729"/>
    </source>
</evidence>
<evidence type="ECO:0000256" key="3">
    <source>
        <dbReference type="ARBA" id="ARBA00023180"/>
    </source>
</evidence>
<evidence type="ECO:0000313" key="5">
    <source>
        <dbReference type="EMBL" id="WPB85018.1"/>
    </source>
</evidence>
<evidence type="ECO:0000256" key="2">
    <source>
        <dbReference type="ARBA" id="ARBA00022737"/>
    </source>
</evidence>
<keyword evidence="2" id="KW-0677">Repeat</keyword>
<dbReference type="InterPro" id="IPR001258">
    <property type="entry name" value="NHL_repeat"/>
</dbReference>
<dbReference type="PROSITE" id="PS51125">
    <property type="entry name" value="NHL"/>
    <property type="match status" value="1"/>
</dbReference>
<proteinExistence type="predicted"/>
<dbReference type="Gene3D" id="2.120.10.30">
    <property type="entry name" value="TolB, C-terminal domain"/>
    <property type="match status" value="1"/>
</dbReference>
<dbReference type="PANTHER" id="PTHR10680">
    <property type="entry name" value="PEPTIDYL-GLYCINE ALPHA-AMIDATING MONOOXYGENASE"/>
    <property type="match status" value="1"/>
</dbReference>
<organism evidence="5 6">
    <name type="scientific">Sediminicoccus rosea</name>
    <dbReference type="NCBI Taxonomy" id="1225128"/>
    <lineage>
        <taxon>Bacteria</taxon>
        <taxon>Pseudomonadati</taxon>
        <taxon>Pseudomonadota</taxon>
        <taxon>Alphaproteobacteria</taxon>
        <taxon>Acetobacterales</taxon>
        <taxon>Roseomonadaceae</taxon>
        <taxon>Sediminicoccus</taxon>
    </lineage>
</organism>
<dbReference type="RefSeq" id="WP_318648983.1">
    <property type="nucleotide sequence ID" value="NZ_CP137852.1"/>
</dbReference>
<keyword evidence="1" id="KW-0732">Signal</keyword>
<evidence type="ECO:0000256" key="4">
    <source>
        <dbReference type="PROSITE-ProRule" id="PRU00504"/>
    </source>
</evidence>